<dbReference type="GO" id="GO:0051301">
    <property type="term" value="P:cell division"/>
    <property type="evidence" value="ECO:0007669"/>
    <property type="project" value="UniProtKB-KW"/>
</dbReference>
<evidence type="ECO:0000256" key="7">
    <source>
        <dbReference type="ARBA" id="ARBA00023235"/>
    </source>
</evidence>
<dbReference type="NCBIfam" id="TIGR00115">
    <property type="entry name" value="tig"/>
    <property type="match status" value="1"/>
</dbReference>
<evidence type="ECO:0000313" key="14">
    <source>
        <dbReference type="Proteomes" id="UP000006898"/>
    </source>
</evidence>
<evidence type="ECO:0000259" key="10">
    <source>
        <dbReference type="Pfam" id="PF00254"/>
    </source>
</evidence>
<dbReference type="STRING" id="671143.DAMO_2178"/>
<reference evidence="13 14" key="1">
    <citation type="journal article" date="2010" name="Nature">
        <title>Nitrite-driven anaerobic methane oxidation by oxygenic bacteria.</title>
        <authorList>
            <person name="Ettwig K.F."/>
            <person name="Butler M.K."/>
            <person name="Le Paslier D."/>
            <person name="Pelletier E."/>
            <person name="Mangenot S."/>
            <person name="Kuypers M.M.M."/>
            <person name="Schreiber F."/>
            <person name="Dutilh B.E."/>
            <person name="Zedelius J."/>
            <person name="de Beer D."/>
            <person name="Gloerich J."/>
            <person name="Wessels H.J.C.T."/>
            <person name="van Allen T."/>
            <person name="Luesken F."/>
            <person name="Wu M."/>
            <person name="van de Pas-Schoonen K.T."/>
            <person name="Op den Camp H.J.M."/>
            <person name="Janssen-Megens E.M."/>
            <person name="Francoijs K-J."/>
            <person name="Stunnenberg H."/>
            <person name="Weissenbach J."/>
            <person name="Jetten M.S.M."/>
            <person name="Strous M."/>
        </authorList>
    </citation>
    <scope>NUCLEOTIDE SEQUENCE [LARGE SCALE GENOMIC DNA]</scope>
</reference>
<dbReference type="Gene3D" id="3.10.50.40">
    <property type="match status" value="1"/>
</dbReference>
<dbReference type="Proteomes" id="UP000006898">
    <property type="component" value="Chromosome"/>
</dbReference>
<evidence type="ECO:0000256" key="2">
    <source>
        <dbReference type="ARBA" id="ARBA00005464"/>
    </source>
</evidence>
<dbReference type="InterPro" id="IPR027304">
    <property type="entry name" value="Trigger_fact/SurA_dom_sf"/>
</dbReference>
<evidence type="ECO:0000256" key="5">
    <source>
        <dbReference type="ARBA" id="ARBA00023110"/>
    </source>
</evidence>
<dbReference type="SUPFAM" id="SSF102735">
    <property type="entry name" value="Trigger factor ribosome-binding domain"/>
    <property type="match status" value="1"/>
</dbReference>
<dbReference type="InterPro" id="IPR046357">
    <property type="entry name" value="PPIase_dom_sf"/>
</dbReference>
<dbReference type="AlphaFoldDB" id="D5MHT7"/>
<keyword evidence="6 9" id="KW-0143">Chaperone</keyword>
<comment type="domain">
    <text evidence="9">Consists of 3 domains; the N-terminus binds the ribosome, the middle domain has PPIase activity, while the C-terminus has intrinsic chaperone activity on its own.</text>
</comment>
<evidence type="ECO:0000256" key="6">
    <source>
        <dbReference type="ARBA" id="ARBA00023186"/>
    </source>
</evidence>
<dbReference type="InterPro" id="IPR001179">
    <property type="entry name" value="PPIase_FKBP_dom"/>
</dbReference>
<dbReference type="InterPro" id="IPR005215">
    <property type="entry name" value="Trig_fac"/>
</dbReference>
<dbReference type="Pfam" id="PF05698">
    <property type="entry name" value="Trigger_C"/>
    <property type="match status" value="1"/>
</dbReference>
<dbReference type="GO" id="GO:0051083">
    <property type="term" value="P:'de novo' cotranslational protein folding"/>
    <property type="evidence" value="ECO:0007669"/>
    <property type="project" value="TreeGrafter"/>
</dbReference>
<feature type="domain" description="Trigger factor ribosome-binding bacterial" evidence="11">
    <location>
        <begin position="1"/>
        <end position="142"/>
    </location>
</feature>
<feature type="domain" description="Trigger factor C-terminal" evidence="12">
    <location>
        <begin position="263"/>
        <end position="415"/>
    </location>
</feature>
<evidence type="ECO:0000313" key="13">
    <source>
        <dbReference type="EMBL" id="CBE69228.1"/>
    </source>
</evidence>
<comment type="similarity">
    <text evidence="2 9">Belongs to the FKBP-type PPIase family. Tig subfamily.</text>
</comment>
<dbReference type="InterPro" id="IPR008880">
    <property type="entry name" value="Trigger_fac_C"/>
</dbReference>
<evidence type="ECO:0000259" key="12">
    <source>
        <dbReference type="Pfam" id="PF05698"/>
    </source>
</evidence>
<dbReference type="SUPFAM" id="SSF109998">
    <property type="entry name" value="Triger factor/SurA peptide-binding domain-like"/>
    <property type="match status" value="1"/>
</dbReference>
<dbReference type="Gene3D" id="3.30.70.1050">
    <property type="entry name" value="Trigger factor ribosome-binding domain"/>
    <property type="match status" value="1"/>
</dbReference>
<sequence>MKVDIEEISSTKRALRVELPPESLSEKLETAYLRLAKKARLPGFRPGKIPRDLLRSRFRDEAKQEALRELIPESYGQALKESNLDPISEPTLEEMVCEEGKPLSYRACFDVRPALQLSGYTGVEVYKEKLEVADTEVDQAVEYLRERTAEFVPMDGWPALQEDLLVVDYEGFTGGKPLKGVSGQNTSILLGAHRFIPEFETQLHGLKKGDLKEFSMEFPNDYGRRELAGKRVLFKVTVKEVKKKQVPSPDDNFAKSVAGCEDIQALREKIKQDLLAHKEREQVVRLKDQILDKLRTAHPFDPPESLVDAEVEAILADLRRSAGSRKPTAAPSEDEATLAKARELASKRVQDSLLLETVAKQEGLEVSEDELNKEVESAAATLNRKPEALRDMLEREGRIEAFRTRLLEGKALDLLYKQANIVEGKNLVTLA</sequence>
<evidence type="ECO:0000256" key="1">
    <source>
        <dbReference type="ARBA" id="ARBA00000971"/>
    </source>
</evidence>
<dbReference type="Gene3D" id="1.10.3120.10">
    <property type="entry name" value="Trigger factor, C-terminal domain"/>
    <property type="match status" value="1"/>
</dbReference>
<keyword evidence="5 9" id="KW-0697">Rotamase</keyword>
<protein>
    <recommendedName>
        <fullName evidence="4 9">Trigger factor</fullName>
        <shortName evidence="9">TF</shortName>
        <ecNumber evidence="3 9">5.2.1.8</ecNumber>
    </recommendedName>
    <alternativeName>
        <fullName evidence="8 9">PPIase</fullName>
    </alternativeName>
</protein>
<dbReference type="KEGG" id="mox:DAMO_2178"/>
<accession>D5MHT7</accession>
<dbReference type="PATRIC" id="fig|671143.5.peg.1916"/>
<name>D5MHT7_METO1</name>
<dbReference type="eggNOG" id="COG0544">
    <property type="taxonomic scope" value="Bacteria"/>
</dbReference>
<evidence type="ECO:0000259" key="11">
    <source>
        <dbReference type="Pfam" id="PF05697"/>
    </source>
</evidence>
<dbReference type="PANTHER" id="PTHR30560:SF3">
    <property type="entry name" value="TRIGGER FACTOR-LIKE PROTEIN TIG, CHLOROPLASTIC"/>
    <property type="match status" value="1"/>
</dbReference>
<dbReference type="EC" id="5.2.1.8" evidence="3 9"/>
<dbReference type="InterPro" id="IPR008881">
    <property type="entry name" value="Trigger_fac_ribosome-bd_bac"/>
</dbReference>
<dbReference type="PANTHER" id="PTHR30560">
    <property type="entry name" value="TRIGGER FACTOR CHAPERONE AND PEPTIDYL-PROLYL CIS/TRANS ISOMERASE"/>
    <property type="match status" value="1"/>
</dbReference>
<dbReference type="GO" id="GO:0043022">
    <property type="term" value="F:ribosome binding"/>
    <property type="evidence" value="ECO:0007669"/>
    <property type="project" value="TreeGrafter"/>
</dbReference>
<dbReference type="PIRSF" id="PIRSF003095">
    <property type="entry name" value="Trigger_factor"/>
    <property type="match status" value="1"/>
</dbReference>
<evidence type="ECO:0000256" key="8">
    <source>
        <dbReference type="ARBA" id="ARBA00029986"/>
    </source>
</evidence>
<evidence type="ECO:0000256" key="4">
    <source>
        <dbReference type="ARBA" id="ARBA00016902"/>
    </source>
</evidence>
<comment type="catalytic activity">
    <reaction evidence="1 9">
        <text>[protein]-peptidylproline (omega=180) = [protein]-peptidylproline (omega=0)</text>
        <dbReference type="Rhea" id="RHEA:16237"/>
        <dbReference type="Rhea" id="RHEA-COMP:10747"/>
        <dbReference type="Rhea" id="RHEA-COMP:10748"/>
        <dbReference type="ChEBI" id="CHEBI:83833"/>
        <dbReference type="ChEBI" id="CHEBI:83834"/>
        <dbReference type="EC" id="5.2.1.8"/>
    </reaction>
</comment>
<dbReference type="Pfam" id="PF00254">
    <property type="entry name" value="FKBP_C"/>
    <property type="match status" value="1"/>
</dbReference>
<keyword evidence="9" id="KW-0963">Cytoplasm</keyword>
<keyword evidence="7 9" id="KW-0413">Isomerase</keyword>
<dbReference type="EMBL" id="FP565575">
    <property type="protein sequence ID" value="CBE69228.1"/>
    <property type="molecule type" value="Genomic_DNA"/>
</dbReference>
<comment type="subcellular location">
    <subcellularLocation>
        <location evidence="9">Cytoplasm</location>
    </subcellularLocation>
    <text evidence="9">About half TF is bound to the ribosome near the polypeptide exit tunnel while the other half is free in the cytoplasm.</text>
</comment>
<proteinExistence type="inferred from homology"/>
<organism evidence="13 14">
    <name type="scientific">Methylomirabilis oxygeniifera</name>
    <dbReference type="NCBI Taxonomy" id="671143"/>
    <lineage>
        <taxon>Bacteria</taxon>
        <taxon>Candidatus Methylomirabilota</taxon>
        <taxon>Candidatus Methylomirabilia</taxon>
        <taxon>Candidatus Methylomirabilales</taxon>
        <taxon>Candidatus Methylomirabilaceae</taxon>
        <taxon>Candidatus Methylomirabilis</taxon>
    </lineage>
</organism>
<dbReference type="SUPFAM" id="SSF54534">
    <property type="entry name" value="FKBP-like"/>
    <property type="match status" value="1"/>
</dbReference>
<feature type="domain" description="PPIase FKBP-type" evidence="10">
    <location>
        <begin position="161"/>
        <end position="238"/>
    </location>
</feature>
<dbReference type="GO" id="GO:0015031">
    <property type="term" value="P:protein transport"/>
    <property type="evidence" value="ECO:0007669"/>
    <property type="project" value="UniProtKB-UniRule"/>
</dbReference>
<gene>
    <name evidence="9" type="primary">tig</name>
    <name evidence="13" type="ORF">DAMO_2178</name>
</gene>
<dbReference type="Pfam" id="PF05697">
    <property type="entry name" value="Trigger_N"/>
    <property type="match status" value="1"/>
</dbReference>
<evidence type="ECO:0000256" key="3">
    <source>
        <dbReference type="ARBA" id="ARBA00013194"/>
    </source>
</evidence>
<keyword evidence="9" id="KW-0132">Cell division</keyword>
<dbReference type="HAMAP" id="MF_00303">
    <property type="entry name" value="Trigger_factor_Tig"/>
    <property type="match status" value="1"/>
</dbReference>
<dbReference type="GO" id="GO:0003755">
    <property type="term" value="F:peptidyl-prolyl cis-trans isomerase activity"/>
    <property type="evidence" value="ECO:0007669"/>
    <property type="project" value="UniProtKB-UniRule"/>
</dbReference>
<dbReference type="InterPro" id="IPR037041">
    <property type="entry name" value="Trigger_fac_C_sf"/>
</dbReference>
<keyword evidence="9" id="KW-0131">Cell cycle</keyword>
<evidence type="ECO:0000256" key="9">
    <source>
        <dbReference type="HAMAP-Rule" id="MF_00303"/>
    </source>
</evidence>
<dbReference type="GO" id="GO:0043335">
    <property type="term" value="P:protein unfolding"/>
    <property type="evidence" value="ECO:0007669"/>
    <property type="project" value="TreeGrafter"/>
</dbReference>
<dbReference type="GO" id="GO:0044183">
    <property type="term" value="F:protein folding chaperone"/>
    <property type="evidence" value="ECO:0007669"/>
    <property type="project" value="TreeGrafter"/>
</dbReference>
<dbReference type="HOGENOM" id="CLU_033058_3_2_0"/>
<comment type="function">
    <text evidence="9">Involved in protein export. Acts as a chaperone by maintaining the newly synthesized protein in an open conformation. Functions as a peptidyl-prolyl cis-trans isomerase.</text>
</comment>
<dbReference type="GO" id="GO:0005737">
    <property type="term" value="C:cytoplasm"/>
    <property type="evidence" value="ECO:0007669"/>
    <property type="project" value="UniProtKB-SubCell"/>
</dbReference>
<dbReference type="InterPro" id="IPR036611">
    <property type="entry name" value="Trigger_fac_ribosome-bd_sf"/>
</dbReference>